<dbReference type="Pfam" id="PF02518">
    <property type="entry name" value="HATPase_c"/>
    <property type="match status" value="1"/>
</dbReference>
<keyword evidence="4" id="KW-1133">Transmembrane helix</keyword>
<dbReference type="PROSITE" id="PS50113">
    <property type="entry name" value="PAC"/>
    <property type="match status" value="1"/>
</dbReference>
<dbReference type="Gene3D" id="3.30.450.20">
    <property type="entry name" value="PAS domain"/>
    <property type="match status" value="1"/>
</dbReference>
<feature type="domain" description="PAC" evidence="7">
    <location>
        <begin position="520"/>
        <end position="572"/>
    </location>
</feature>
<evidence type="ECO:0000259" key="6">
    <source>
        <dbReference type="PROSITE" id="PS50112"/>
    </source>
</evidence>
<evidence type="ECO:0000259" key="7">
    <source>
        <dbReference type="PROSITE" id="PS50113"/>
    </source>
</evidence>
<dbReference type="CDD" id="cd00075">
    <property type="entry name" value="HATPase"/>
    <property type="match status" value="1"/>
</dbReference>
<dbReference type="KEGG" id="dvu:DVU_2079"/>
<dbReference type="eggNOG" id="COG4191">
    <property type="taxonomic scope" value="Bacteria"/>
</dbReference>
<reference evidence="8 9" key="1">
    <citation type="journal article" date="2004" name="Nat. Biotechnol.">
        <title>The genome sequence of the anaerobic, sulfate-reducing bacterium Desulfovibrio vulgaris Hildenborough.</title>
        <authorList>
            <person name="Heidelberg J.F."/>
            <person name="Seshadri R."/>
            <person name="Haveman S.A."/>
            <person name="Hemme C.L."/>
            <person name="Paulsen I.T."/>
            <person name="Kolonay J.F."/>
            <person name="Eisen J.A."/>
            <person name="Ward N."/>
            <person name="Methe B."/>
            <person name="Brinkac L.M."/>
            <person name="Daugherty S.C."/>
            <person name="Deboy R.T."/>
            <person name="Dodson R.J."/>
            <person name="Durkin A.S."/>
            <person name="Madupu R."/>
            <person name="Nelson W.C."/>
            <person name="Sullivan S.A."/>
            <person name="Fouts D."/>
            <person name="Haft D.H."/>
            <person name="Selengut J."/>
            <person name="Peterson J.D."/>
            <person name="Davidsen T.M."/>
            <person name="Zafar N."/>
            <person name="Zhou L."/>
            <person name="Radune D."/>
            <person name="Dimitrov G."/>
            <person name="Hance M."/>
            <person name="Tran K."/>
            <person name="Khouri H."/>
            <person name="Gill J."/>
            <person name="Utterback T.R."/>
            <person name="Feldblyum T.V."/>
            <person name="Wall J.D."/>
            <person name="Voordouw G."/>
            <person name="Fraser C.M."/>
        </authorList>
    </citation>
    <scope>NUCLEOTIDE SEQUENCE [LARGE SCALE GENOMIC DNA]</scope>
    <source>
        <strain evidence="9">ATCC 29579 / DSM 644 / NCIMB 8303 / VKM B-1760 / Hildenborough</strain>
    </source>
</reference>
<dbReference type="CDD" id="cd00082">
    <property type="entry name" value="HisKA"/>
    <property type="match status" value="1"/>
</dbReference>
<evidence type="ECO:0000256" key="3">
    <source>
        <dbReference type="ARBA" id="ARBA00022553"/>
    </source>
</evidence>
<dbReference type="Proteomes" id="UP000002194">
    <property type="component" value="Chromosome"/>
</dbReference>
<dbReference type="PROSITE" id="PS50112">
    <property type="entry name" value="PAS"/>
    <property type="match status" value="1"/>
</dbReference>
<dbReference type="InterPro" id="IPR035965">
    <property type="entry name" value="PAS-like_dom_sf"/>
</dbReference>
<keyword evidence="4" id="KW-0472">Membrane</keyword>
<dbReference type="InterPro" id="IPR000700">
    <property type="entry name" value="PAS-assoc_C"/>
</dbReference>
<dbReference type="InterPro" id="IPR000014">
    <property type="entry name" value="PAS"/>
</dbReference>
<dbReference type="SMART" id="SM00387">
    <property type="entry name" value="HATPase_c"/>
    <property type="match status" value="1"/>
</dbReference>
<dbReference type="SUPFAM" id="SSF47384">
    <property type="entry name" value="Homodimeric domain of signal transducing histidine kinase"/>
    <property type="match status" value="1"/>
</dbReference>
<dbReference type="PATRIC" id="fig|882.5.peg.1893"/>
<dbReference type="SUPFAM" id="SSF55874">
    <property type="entry name" value="ATPase domain of HSP90 chaperone/DNA topoisomerase II/histidine kinase"/>
    <property type="match status" value="1"/>
</dbReference>
<dbReference type="GO" id="GO:0000155">
    <property type="term" value="F:phosphorelay sensor kinase activity"/>
    <property type="evidence" value="ECO:0007669"/>
    <property type="project" value="InterPro"/>
</dbReference>
<dbReference type="InterPro" id="IPR003661">
    <property type="entry name" value="HisK_dim/P_dom"/>
</dbReference>
<dbReference type="PRINTS" id="PR00344">
    <property type="entry name" value="BCTRLSENSOR"/>
</dbReference>
<dbReference type="AlphaFoldDB" id="Q72AB8"/>
<gene>
    <name evidence="8" type="ordered locus">DVU_2079</name>
</gene>
<dbReference type="InterPro" id="IPR003594">
    <property type="entry name" value="HATPase_dom"/>
</dbReference>
<dbReference type="PROSITE" id="PS50109">
    <property type="entry name" value="HIS_KIN"/>
    <property type="match status" value="1"/>
</dbReference>
<sequence length="870" mass="94854">MSPISAPLTQYDLTLSPYAVGSTSNRPGAPESCVSSGMIGIITVLLRTSWYMSGMWKPVMSWLVSPFRISVLRSLVLAWTIMLCFVAAVALAQVQARPHVLLLNSYHQGFRWTDEVVQAVRGTLASASPVEIHVEYMDAKRIESPDYLDQYADLLRRKYTGLRLSVVAASDDPAFDFVLRHRGLFGDAPVVFCGTNDITPDRLRGESGVVGVTETVDYEGGLALALRLHPGVRQILVVVDDTSTGRLVRERLEGVRRSLPPGVSLHFSPTSSLGAVLDVARTTGADTLIFLTIFNRDDAGRFYEYDEVPRLLSEASRSPVYGAWDFYLGDGIVGGVLTSGEAQGKTAAELVLEVLKRGGTTGLPLISRSPNKFMFDYRQLQRFGIRPDRLPKDSIVVNRPVGFYEQNRPLVHTVVGAFVLLSGFTVSLLVNVVARKRAEAALRVSEARLRGIFENAGEGIFRVTLEGRILMVNPAMARILRYDSVEDLIRVTDAGAHVLYRDAGWRERYVARLMQYGVVRDFEARMAARTGEDVWVSISSRLVVDEEDGTTIIEGIMADTTARKEAELALQAMNVSLEARVSERTAELARANDALQKSMDELRAMQARIVEQEKFAALGGLVAGVAHEMNTPVGVCITSASFLADKVRGLRSEVEGGSIRRSELLDFMSRAEEASQTLVANLGRTAELVRAFKQLAVDEAGTNARTIELCPFIDDILGGLRPICEQAGHRLDYECDACGVQMHVAPPALAQVVGHLVRNSLDHAFPTGGAGRMQLKVSCPEGGVELTFSDDGVGMGTDVLSHIFEPFFTTRRQAGATGLGLHLVYNTVTRTLGGTIECTSAPGEGACFRIRLPLSDPCRDTPAEVGCEPV</sequence>
<dbReference type="PANTHER" id="PTHR43065">
    <property type="entry name" value="SENSOR HISTIDINE KINASE"/>
    <property type="match status" value="1"/>
</dbReference>
<feature type="domain" description="PAS" evidence="6">
    <location>
        <begin position="445"/>
        <end position="486"/>
    </location>
</feature>
<evidence type="ECO:0000256" key="2">
    <source>
        <dbReference type="ARBA" id="ARBA00012438"/>
    </source>
</evidence>
<feature type="transmembrane region" description="Helical" evidence="4">
    <location>
        <begin position="34"/>
        <end position="53"/>
    </location>
</feature>
<dbReference type="CDD" id="cd00130">
    <property type="entry name" value="PAS"/>
    <property type="match status" value="1"/>
</dbReference>
<name>Q72AB8_NITV2</name>
<comment type="catalytic activity">
    <reaction evidence="1">
        <text>ATP + protein L-histidine = ADP + protein N-phospho-L-histidine.</text>
        <dbReference type="EC" id="2.7.13.3"/>
    </reaction>
</comment>
<dbReference type="STRING" id="882.DVU_2079"/>
<keyword evidence="9" id="KW-1185">Reference proteome</keyword>
<feature type="domain" description="Histidine kinase" evidence="5">
    <location>
        <begin position="624"/>
        <end position="856"/>
    </location>
</feature>
<dbReference type="Pfam" id="PF13188">
    <property type="entry name" value="PAS_8"/>
    <property type="match status" value="1"/>
</dbReference>
<dbReference type="eggNOG" id="COG2202">
    <property type="taxonomic scope" value="Bacteria"/>
</dbReference>
<dbReference type="eggNOG" id="COG2984">
    <property type="taxonomic scope" value="Bacteria"/>
</dbReference>
<evidence type="ECO:0000313" key="9">
    <source>
        <dbReference type="Proteomes" id="UP000002194"/>
    </source>
</evidence>
<dbReference type="EMBL" id="AE017285">
    <property type="protein sequence ID" value="AAS96552.1"/>
    <property type="molecule type" value="Genomic_DNA"/>
</dbReference>
<evidence type="ECO:0000313" key="8">
    <source>
        <dbReference type="EMBL" id="AAS96552.1"/>
    </source>
</evidence>
<feature type="transmembrane region" description="Helical" evidence="4">
    <location>
        <begin position="74"/>
        <end position="94"/>
    </location>
</feature>
<accession>Q72AB8</accession>
<dbReference type="OrthoDB" id="5483045at2"/>
<dbReference type="SMR" id="Q72AB8"/>
<dbReference type="Gene3D" id="3.40.50.2300">
    <property type="match status" value="2"/>
</dbReference>
<keyword evidence="4" id="KW-0812">Transmembrane</keyword>
<dbReference type="EnsemblBacteria" id="AAS96552">
    <property type="protein sequence ID" value="AAS96552"/>
    <property type="gene ID" value="DVU_2079"/>
</dbReference>
<protein>
    <recommendedName>
        <fullName evidence="2">histidine kinase</fullName>
        <ecNumber evidence="2">2.7.13.3</ecNumber>
    </recommendedName>
</protein>
<evidence type="ECO:0000256" key="4">
    <source>
        <dbReference type="SAM" id="Phobius"/>
    </source>
</evidence>
<organism evidence="8 9">
    <name type="scientific">Nitratidesulfovibrio vulgaris (strain ATCC 29579 / DSM 644 / CCUG 34227 / NCIMB 8303 / VKM B-1760 / Hildenborough)</name>
    <name type="common">Desulfovibrio vulgaris</name>
    <dbReference type="NCBI Taxonomy" id="882"/>
    <lineage>
        <taxon>Bacteria</taxon>
        <taxon>Pseudomonadati</taxon>
        <taxon>Thermodesulfobacteriota</taxon>
        <taxon>Desulfovibrionia</taxon>
        <taxon>Desulfovibrionales</taxon>
        <taxon>Desulfovibrionaceae</taxon>
        <taxon>Nitratidesulfovibrio</taxon>
    </lineage>
</organism>
<dbReference type="HOGENOM" id="CLU_000445_89_20_7"/>
<dbReference type="PhylomeDB" id="Q72AB8"/>
<dbReference type="NCBIfam" id="TIGR00229">
    <property type="entry name" value="sensory_box"/>
    <property type="match status" value="1"/>
</dbReference>
<keyword evidence="3" id="KW-0597">Phosphoprotein</keyword>
<dbReference type="InterPro" id="IPR004358">
    <property type="entry name" value="Sig_transdc_His_kin-like_C"/>
</dbReference>
<dbReference type="InterPro" id="IPR005467">
    <property type="entry name" value="His_kinase_dom"/>
</dbReference>
<keyword evidence="8" id="KW-0418">Kinase</keyword>
<dbReference type="InterPro" id="IPR036097">
    <property type="entry name" value="HisK_dim/P_sf"/>
</dbReference>
<evidence type="ECO:0000259" key="5">
    <source>
        <dbReference type="PROSITE" id="PS50109"/>
    </source>
</evidence>
<dbReference type="SMART" id="SM00091">
    <property type="entry name" value="PAS"/>
    <property type="match status" value="1"/>
</dbReference>
<dbReference type="Gene3D" id="3.30.565.10">
    <property type="entry name" value="Histidine kinase-like ATPase, C-terminal domain"/>
    <property type="match status" value="1"/>
</dbReference>
<evidence type="ECO:0000256" key="1">
    <source>
        <dbReference type="ARBA" id="ARBA00000085"/>
    </source>
</evidence>
<dbReference type="EC" id="2.7.13.3" evidence="2"/>
<dbReference type="Gene3D" id="1.10.287.130">
    <property type="match status" value="1"/>
</dbReference>
<dbReference type="PANTHER" id="PTHR43065:SF47">
    <property type="match status" value="1"/>
</dbReference>
<dbReference type="PaxDb" id="882-DVU_2079"/>
<keyword evidence="8" id="KW-0808">Transferase</keyword>
<proteinExistence type="predicted"/>
<dbReference type="InterPro" id="IPR036890">
    <property type="entry name" value="HATPase_C_sf"/>
</dbReference>
<dbReference type="SUPFAM" id="SSF55785">
    <property type="entry name" value="PYP-like sensor domain (PAS domain)"/>
    <property type="match status" value="1"/>
</dbReference>